<feature type="domain" description="SHS2" evidence="8">
    <location>
        <begin position="5"/>
        <end position="191"/>
    </location>
</feature>
<dbReference type="PIRSF" id="PIRSF003101">
    <property type="entry name" value="FtsA"/>
    <property type="match status" value="1"/>
</dbReference>
<evidence type="ECO:0000256" key="7">
    <source>
        <dbReference type="SAM" id="MobiDB-lite"/>
    </source>
</evidence>
<comment type="subcellular location">
    <subcellularLocation>
        <location evidence="5">Cell membrane</location>
        <topology evidence="5">Peripheral membrane protein</topology>
        <orientation evidence="5">Cytoplasmic side</orientation>
    </subcellularLocation>
    <text evidence="5">Localizes to the Z ring in an FtsZ-dependent manner. Targeted to the membrane through a conserved C-terminal amphipathic helix.</text>
</comment>
<comment type="caution">
    <text evidence="9">The sequence shown here is derived from an EMBL/GenBank/DDBJ whole genome shotgun (WGS) entry which is preliminary data.</text>
</comment>
<keyword evidence="1 5" id="KW-1003">Cell membrane</keyword>
<protein>
    <recommendedName>
        <fullName evidence="5 6">Cell division protein FtsA</fullName>
    </recommendedName>
</protein>
<dbReference type="PATRIC" id="fig|28128.5.peg.1349"/>
<dbReference type="SMART" id="SM00842">
    <property type="entry name" value="FtsA"/>
    <property type="match status" value="1"/>
</dbReference>
<dbReference type="InterPro" id="IPR043129">
    <property type="entry name" value="ATPase_NBD"/>
</dbReference>
<dbReference type="InterPro" id="IPR020823">
    <property type="entry name" value="Cell_div_FtsA"/>
</dbReference>
<evidence type="ECO:0000313" key="10">
    <source>
        <dbReference type="Proteomes" id="UP000070533"/>
    </source>
</evidence>
<evidence type="ECO:0000256" key="4">
    <source>
        <dbReference type="ARBA" id="ARBA00023306"/>
    </source>
</evidence>
<dbReference type="SUPFAM" id="SSF53067">
    <property type="entry name" value="Actin-like ATPase domain"/>
    <property type="match status" value="2"/>
</dbReference>
<organism evidence="9 10">
    <name type="scientific">Prevotella corporis</name>
    <dbReference type="NCBI Taxonomy" id="28128"/>
    <lineage>
        <taxon>Bacteria</taxon>
        <taxon>Pseudomonadati</taxon>
        <taxon>Bacteroidota</taxon>
        <taxon>Bacteroidia</taxon>
        <taxon>Bacteroidales</taxon>
        <taxon>Prevotellaceae</taxon>
        <taxon>Prevotella</taxon>
    </lineage>
</organism>
<dbReference type="NCBIfam" id="TIGR01174">
    <property type="entry name" value="ftsA"/>
    <property type="match status" value="1"/>
</dbReference>
<dbReference type="EMBL" id="LRQG01000092">
    <property type="protein sequence ID" value="KXA39490.1"/>
    <property type="molecule type" value="Genomic_DNA"/>
</dbReference>
<dbReference type="RefSeq" id="WP_025875036.1">
    <property type="nucleotide sequence ID" value="NZ_BAAAXP010000013.1"/>
</dbReference>
<dbReference type="GO" id="GO:0032153">
    <property type="term" value="C:cell division site"/>
    <property type="evidence" value="ECO:0007669"/>
    <property type="project" value="UniProtKB-UniRule"/>
</dbReference>
<gene>
    <name evidence="5" type="primary">ftsA</name>
    <name evidence="9" type="ORF">HMPREF3226_01325</name>
</gene>
<evidence type="ECO:0000256" key="3">
    <source>
        <dbReference type="ARBA" id="ARBA00023136"/>
    </source>
</evidence>
<dbReference type="AlphaFoldDB" id="A0A133Q9C4"/>
<dbReference type="STRING" id="28128.HMPREF3226_01325"/>
<reference evidence="10" key="1">
    <citation type="submission" date="2016-01" db="EMBL/GenBank/DDBJ databases">
        <authorList>
            <person name="Mitreva M."/>
            <person name="Pepin K.H."/>
            <person name="Mihindukulasuriya K.A."/>
            <person name="Fulton R."/>
            <person name="Fronick C."/>
            <person name="O'Laughlin M."/>
            <person name="Miner T."/>
            <person name="Herter B."/>
            <person name="Rosa B.A."/>
            <person name="Cordes M."/>
            <person name="Tomlinson C."/>
            <person name="Wollam A."/>
            <person name="Palsikar V.B."/>
            <person name="Mardis E.R."/>
            <person name="Wilson R.K."/>
        </authorList>
    </citation>
    <scope>NUCLEOTIDE SEQUENCE [LARGE SCALE GENOMIC DNA]</scope>
    <source>
        <strain evidence="10">MJR7716</strain>
    </source>
</reference>
<dbReference type="Pfam" id="PF02491">
    <property type="entry name" value="SHS2_FTSA"/>
    <property type="match status" value="1"/>
</dbReference>
<keyword evidence="4 5" id="KW-0131">Cell cycle</keyword>
<dbReference type="HAMAP" id="MF_02033">
    <property type="entry name" value="FtsA"/>
    <property type="match status" value="1"/>
</dbReference>
<dbReference type="eggNOG" id="COG0849">
    <property type="taxonomic scope" value="Bacteria"/>
</dbReference>
<keyword evidence="2 5" id="KW-0132">Cell division</keyword>
<dbReference type="InterPro" id="IPR003494">
    <property type="entry name" value="SHS2_FtsA"/>
</dbReference>
<comment type="function">
    <text evidence="5 6">Cell division protein that is involved in the assembly of the Z ring. May serve as a membrane anchor for the Z ring.</text>
</comment>
<dbReference type="GO" id="GO:0043093">
    <property type="term" value="P:FtsZ-dependent cytokinesis"/>
    <property type="evidence" value="ECO:0007669"/>
    <property type="project" value="UniProtKB-UniRule"/>
</dbReference>
<evidence type="ECO:0000256" key="2">
    <source>
        <dbReference type="ARBA" id="ARBA00022618"/>
    </source>
</evidence>
<comment type="subunit">
    <text evidence="5">Self-interacts. Interacts with FtsZ.</text>
</comment>
<dbReference type="CDD" id="cd24048">
    <property type="entry name" value="ASKHA_NBD_FtsA"/>
    <property type="match status" value="1"/>
</dbReference>
<comment type="similarity">
    <text evidence="5 6">Belongs to the FtsA/MreB family.</text>
</comment>
<dbReference type="Gene3D" id="3.30.420.40">
    <property type="match status" value="2"/>
</dbReference>
<evidence type="ECO:0000313" key="9">
    <source>
        <dbReference type="EMBL" id="KXA39490.1"/>
    </source>
</evidence>
<proteinExistence type="inferred from homology"/>
<feature type="region of interest" description="Disordered" evidence="7">
    <location>
        <begin position="390"/>
        <end position="461"/>
    </location>
</feature>
<sequence length="481" mass="53712">MAEFIVAIELGSSKITGIAGKKNLDGSISVNAVVKENASQCIRKGVVYNIDKTGQCLTNIITKLKKQLKHEISHVYVGVGGQSIRSVKNVIVKELPGETIITSDMINELMDANRNMTYQEQEILDAATQEYKVDNQYSIDPVGIKANHLEGNFLNILWRKSFYDNLNNCFEKAGIAIAEMYLAPLALADSVLTEAEKRGGCVLVDLGADTTTISVYYKNILRHLAVLPLGSANITKDIASLQLEEKDAEAMKLKYASAYTDNNEIDNNLSYPLDADRTIESRKFIEIVEARVEEIIENVIYQIPPEFIDKLLGGFILTGGGSNLRNIERAFRNHTHVNKIRIAQFVSHTITSGDADINAKNGTMNTILGLLAKGDMNCAGAEINPDKSLFEENKTTTSSTTDIHQTPRKPTEIGQGVVLTAAEKEKAEAERRRLEEEERKRREEEEERIRQEEEEKRKNSFWGKLSRKIKDFSGSILEPED</sequence>
<keyword evidence="10" id="KW-1185">Reference proteome</keyword>
<dbReference type="Pfam" id="PF14450">
    <property type="entry name" value="FtsA"/>
    <property type="match status" value="1"/>
</dbReference>
<accession>A0A133Q9C4</accession>
<dbReference type="InterPro" id="IPR050696">
    <property type="entry name" value="FtsA/MreB"/>
</dbReference>
<evidence type="ECO:0000259" key="8">
    <source>
        <dbReference type="SMART" id="SM00842"/>
    </source>
</evidence>
<evidence type="ECO:0000256" key="5">
    <source>
        <dbReference type="HAMAP-Rule" id="MF_02033"/>
    </source>
</evidence>
<evidence type="ECO:0000256" key="6">
    <source>
        <dbReference type="PIRNR" id="PIRNR003101"/>
    </source>
</evidence>
<dbReference type="GO" id="GO:0009898">
    <property type="term" value="C:cytoplasmic side of plasma membrane"/>
    <property type="evidence" value="ECO:0007669"/>
    <property type="project" value="UniProtKB-UniRule"/>
</dbReference>
<evidence type="ECO:0000256" key="1">
    <source>
        <dbReference type="ARBA" id="ARBA00022475"/>
    </source>
</evidence>
<dbReference type="PANTHER" id="PTHR32432:SF4">
    <property type="entry name" value="CELL DIVISION PROTEIN FTSA"/>
    <property type="match status" value="1"/>
</dbReference>
<feature type="compositionally biased region" description="Basic and acidic residues" evidence="7">
    <location>
        <begin position="422"/>
        <end position="458"/>
    </location>
</feature>
<name>A0A133Q9C4_9BACT</name>
<dbReference type="Proteomes" id="UP000070533">
    <property type="component" value="Unassembled WGS sequence"/>
</dbReference>
<dbReference type="OrthoDB" id="9768127at2"/>
<keyword evidence="3 5" id="KW-0472">Membrane</keyword>
<dbReference type="PANTHER" id="PTHR32432">
    <property type="entry name" value="CELL DIVISION PROTEIN FTSA-RELATED"/>
    <property type="match status" value="1"/>
</dbReference>